<dbReference type="RefSeq" id="WP_012138597.1">
    <property type="nucleotide sequence ID" value="NZ_KE007326.1"/>
</dbReference>
<organism evidence="3 4">
    <name type="scientific">Marinobacter lipolyticus SM19</name>
    <dbReference type="NCBI Taxonomy" id="1318628"/>
    <lineage>
        <taxon>Bacteria</taxon>
        <taxon>Pseudomonadati</taxon>
        <taxon>Pseudomonadota</taxon>
        <taxon>Gammaproteobacteria</taxon>
        <taxon>Pseudomonadales</taxon>
        <taxon>Marinobacteraceae</taxon>
        <taxon>Marinobacter</taxon>
    </lineage>
</organism>
<name>R8AZL7_9GAMM</name>
<dbReference type="PANTHER" id="PTHR21366:SF14">
    <property type="entry name" value="GLYOXALASE DOMAIN-CONTAINING PROTEIN 5"/>
    <property type="match status" value="1"/>
</dbReference>
<dbReference type="OrthoDB" id="6909416at2"/>
<sequence>MVTHNQPEVAVHSIDHFSLIVPDLEVARDFYSEFGLDVSEEDGRLSLKTRGIDHPWGYIYEGKRKKTNYICYGVFERDIEALKNQVTGAGVTLIGPPAQCPVQDAFWFCDPDGNTVGVRVAEKVTPDSKAHHVYKSAPEGQCGALNRRNAPQVRPSRLSHILIFVSDVERSIEFYHQTLGLRLSDVAEDAVAFMHAPYGADHHTLAFAKSDGIGIHHTSWDVSSIDEVGLGAMQMKNAGWLEGWGVGRHVLGSNYFYYVRDPWKSYCEYSFDIDYIPAGSDWKAGHHQGEDSLYLWGEDVPAEFVKSYEFREE</sequence>
<dbReference type="InterPro" id="IPR018146">
    <property type="entry name" value="Glyoxalase_1_CS"/>
</dbReference>
<reference evidence="3 4" key="1">
    <citation type="journal article" date="2013" name="Genome Announc.">
        <title>Draft Genome Sequence of the Moderately Halophilic Bacterium Marinobacter lipolyticus Strain SM19.</title>
        <authorList>
            <person name="Papke R.T."/>
            <person name="de la Haba R.R."/>
            <person name="Infante-Dominguez C."/>
            <person name="Perez D."/>
            <person name="Sanchez-Porro C."/>
            <person name="Lapierre P."/>
            <person name="Ventosa A."/>
        </authorList>
    </citation>
    <scope>NUCLEOTIDE SEQUENCE [LARGE SCALE GENOMIC DNA]</scope>
    <source>
        <strain evidence="3 4">SM19</strain>
    </source>
</reference>
<dbReference type="PATRIC" id="fig|1318628.3.peg.2517"/>
<dbReference type="GO" id="GO:0046872">
    <property type="term" value="F:metal ion binding"/>
    <property type="evidence" value="ECO:0007669"/>
    <property type="project" value="UniProtKB-KW"/>
</dbReference>
<dbReference type="PROSITE" id="PS51819">
    <property type="entry name" value="VOC"/>
    <property type="match status" value="2"/>
</dbReference>
<dbReference type="PANTHER" id="PTHR21366">
    <property type="entry name" value="GLYOXALASE FAMILY PROTEIN"/>
    <property type="match status" value="1"/>
</dbReference>
<evidence type="ECO:0000259" key="2">
    <source>
        <dbReference type="PROSITE" id="PS51819"/>
    </source>
</evidence>
<keyword evidence="4" id="KW-1185">Reference proteome</keyword>
<dbReference type="SUPFAM" id="SSF54593">
    <property type="entry name" value="Glyoxalase/Bleomycin resistance protein/Dihydroxybiphenyl dioxygenase"/>
    <property type="match status" value="1"/>
</dbReference>
<feature type="domain" description="VOC" evidence="2">
    <location>
        <begin position="13"/>
        <end position="121"/>
    </location>
</feature>
<keyword evidence="3" id="KW-0223">Dioxygenase</keyword>
<comment type="caution">
    <text evidence="3">The sequence shown here is derived from an EMBL/GenBank/DDBJ whole genome shotgun (WGS) entry which is preliminary data.</text>
</comment>
<dbReference type="HOGENOM" id="CLU_052361_3_1_6"/>
<dbReference type="AlphaFoldDB" id="R8AZL7"/>
<accession>R8AZL7</accession>
<evidence type="ECO:0000313" key="4">
    <source>
        <dbReference type="Proteomes" id="UP000016540"/>
    </source>
</evidence>
<dbReference type="InterPro" id="IPR050383">
    <property type="entry name" value="GlyoxalaseI/FosfomycinResist"/>
</dbReference>
<dbReference type="PROSITE" id="PS00934">
    <property type="entry name" value="GLYOXALASE_I_1"/>
    <property type="match status" value="1"/>
</dbReference>
<dbReference type="Proteomes" id="UP000016540">
    <property type="component" value="Unassembled WGS sequence"/>
</dbReference>
<dbReference type="InterPro" id="IPR037523">
    <property type="entry name" value="VOC_core"/>
</dbReference>
<dbReference type="GO" id="GO:0051213">
    <property type="term" value="F:dioxygenase activity"/>
    <property type="evidence" value="ECO:0007669"/>
    <property type="project" value="UniProtKB-KW"/>
</dbReference>
<dbReference type="Pfam" id="PF00903">
    <property type="entry name" value="Glyoxalase"/>
    <property type="match status" value="2"/>
</dbReference>
<dbReference type="EMBL" id="ASAD01000013">
    <property type="protein sequence ID" value="EON91776.1"/>
    <property type="molecule type" value="Genomic_DNA"/>
</dbReference>
<dbReference type="Gene3D" id="3.10.180.10">
    <property type="entry name" value="2,3-Dihydroxybiphenyl 1,2-Dioxygenase, domain 1"/>
    <property type="match status" value="2"/>
</dbReference>
<feature type="domain" description="VOC" evidence="2">
    <location>
        <begin position="157"/>
        <end position="272"/>
    </location>
</feature>
<dbReference type="InterPro" id="IPR029068">
    <property type="entry name" value="Glyas_Bleomycin-R_OHBP_Dase"/>
</dbReference>
<protein>
    <submittedName>
        <fullName evidence="3">Catechol 2,3-dioxygenase</fullName>
    </submittedName>
</protein>
<dbReference type="STRING" id="1318628.MARLIPOL_12605"/>
<proteinExistence type="predicted"/>
<keyword evidence="3" id="KW-0560">Oxidoreductase</keyword>
<evidence type="ECO:0000313" key="3">
    <source>
        <dbReference type="EMBL" id="EON91776.1"/>
    </source>
</evidence>
<keyword evidence="1" id="KW-0479">Metal-binding</keyword>
<dbReference type="GO" id="GO:0004462">
    <property type="term" value="F:lactoylglutathione lyase activity"/>
    <property type="evidence" value="ECO:0007669"/>
    <property type="project" value="InterPro"/>
</dbReference>
<evidence type="ECO:0000256" key="1">
    <source>
        <dbReference type="ARBA" id="ARBA00022723"/>
    </source>
</evidence>
<gene>
    <name evidence="3" type="ORF">MARLIPOL_12605</name>
</gene>
<dbReference type="eggNOG" id="COG0346">
    <property type="taxonomic scope" value="Bacteria"/>
</dbReference>
<dbReference type="InterPro" id="IPR004360">
    <property type="entry name" value="Glyas_Fos-R_dOase_dom"/>
</dbReference>